<proteinExistence type="inferred from homology"/>
<dbReference type="PIRSF" id="PIRSF017082">
    <property type="entry name" value="YflP"/>
    <property type="match status" value="1"/>
</dbReference>
<dbReference type="PANTHER" id="PTHR42928:SF5">
    <property type="entry name" value="BLR1237 PROTEIN"/>
    <property type="match status" value="1"/>
</dbReference>
<keyword evidence="3" id="KW-0732">Signal</keyword>
<feature type="signal peptide" evidence="3">
    <location>
        <begin position="1"/>
        <end position="30"/>
    </location>
</feature>
<sequence length="364" mass="36587">MSVIRWWRRATRRALLGAVPILLSARGLGAQGGVGPEGGGSQGGGSQGNGGQGGARGSGPGERPGGYPSRPVRLVVPFPPGGLVDTLARAVSQSLAGRLGQPFVVDNRAGAGGNLGADLVAKSAPDGYTLLVSSMGPLAVNQFIYAAMPYDTDTAFAPVTLLATTPKVLCVANARPWHDVRALVAAAKARPGGLTAGSAGAGSSLHLALELFEGATGTEIQHVPYRGAAPALTDLVAGNIDMVIDNVPNILAHIRGHAVRPLAVATERRLPQLPDVPTMAEAGVPGFVFGTSFGLAAPAGTPAPVVATLAAAVAAALRDPAVGGRLEEQGTLLGGQGPEAFAALIAAEKRTLAPVIRRAGIRAE</sequence>
<dbReference type="SUPFAM" id="SSF53850">
    <property type="entry name" value="Periplasmic binding protein-like II"/>
    <property type="match status" value="1"/>
</dbReference>
<feature type="compositionally biased region" description="Gly residues" evidence="2">
    <location>
        <begin position="33"/>
        <end position="64"/>
    </location>
</feature>
<evidence type="ECO:0000256" key="2">
    <source>
        <dbReference type="SAM" id="MobiDB-lite"/>
    </source>
</evidence>
<gene>
    <name evidence="4" type="ORF">M0638_15340</name>
</gene>
<dbReference type="EMBL" id="JALPRX010000065">
    <property type="protein sequence ID" value="MCK8785758.1"/>
    <property type="molecule type" value="Genomic_DNA"/>
</dbReference>
<dbReference type="Gene3D" id="3.40.190.10">
    <property type="entry name" value="Periplasmic binding protein-like II"/>
    <property type="match status" value="1"/>
</dbReference>
<protein>
    <submittedName>
        <fullName evidence="4">Tripartite tricarboxylate transporter substrate binding protein</fullName>
    </submittedName>
</protein>
<evidence type="ECO:0000313" key="5">
    <source>
        <dbReference type="Proteomes" id="UP001139516"/>
    </source>
</evidence>
<organism evidence="4 5">
    <name type="scientific">Roseomonas acroporae</name>
    <dbReference type="NCBI Taxonomy" id="2937791"/>
    <lineage>
        <taxon>Bacteria</taxon>
        <taxon>Pseudomonadati</taxon>
        <taxon>Pseudomonadota</taxon>
        <taxon>Alphaproteobacteria</taxon>
        <taxon>Acetobacterales</taxon>
        <taxon>Roseomonadaceae</taxon>
        <taxon>Roseomonas</taxon>
    </lineage>
</organism>
<keyword evidence="5" id="KW-1185">Reference proteome</keyword>
<dbReference type="CDD" id="cd13578">
    <property type="entry name" value="PBP2_Bug27"/>
    <property type="match status" value="1"/>
</dbReference>
<feature type="region of interest" description="Disordered" evidence="2">
    <location>
        <begin position="33"/>
        <end position="71"/>
    </location>
</feature>
<accession>A0A9X2BUL0</accession>
<dbReference type="InterPro" id="IPR042100">
    <property type="entry name" value="Bug_dom1"/>
</dbReference>
<reference evidence="4" key="1">
    <citation type="submission" date="2022-04" db="EMBL/GenBank/DDBJ databases">
        <title>Roseomonas acroporae sp. nov., isolated from coral Acropora digitifera.</title>
        <authorList>
            <person name="Sun H."/>
        </authorList>
    </citation>
    <scope>NUCLEOTIDE SEQUENCE</scope>
    <source>
        <strain evidence="4">NAR14</strain>
    </source>
</reference>
<dbReference type="InterPro" id="IPR005064">
    <property type="entry name" value="BUG"/>
</dbReference>
<evidence type="ECO:0000313" key="4">
    <source>
        <dbReference type="EMBL" id="MCK8785758.1"/>
    </source>
</evidence>
<dbReference type="AlphaFoldDB" id="A0A9X2BUL0"/>
<evidence type="ECO:0000256" key="1">
    <source>
        <dbReference type="ARBA" id="ARBA00006987"/>
    </source>
</evidence>
<name>A0A9X2BUL0_9PROT</name>
<dbReference type="PANTHER" id="PTHR42928">
    <property type="entry name" value="TRICARBOXYLATE-BINDING PROTEIN"/>
    <property type="match status" value="1"/>
</dbReference>
<dbReference type="Proteomes" id="UP001139516">
    <property type="component" value="Unassembled WGS sequence"/>
</dbReference>
<comment type="caution">
    <text evidence="4">The sequence shown here is derived from an EMBL/GenBank/DDBJ whole genome shotgun (WGS) entry which is preliminary data.</text>
</comment>
<evidence type="ECO:0000256" key="3">
    <source>
        <dbReference type="SAM" id="SignalP"/>
    </source>
</evidence>
<comment type="similarity">
    <text evidence="1">Belongs to the UPF0065 (bug) family.</text>
</comment>
<dbReference type="Gene3D" id="3.40.190.150">
    <property type="entry name" value="Bordetella uptake gene, domain 1"/>
    <property type="match status" value="1"/>
</dbReference>
<dbReference type="RefSeq" id="WP_248667873.1">
    <property type="nucleotide sequence ID" value="NZ_JALPRX010000065.1"/>
</dbReference>
<feature type="chain" id="PRO_5040792903" evidence="3">
    <location>
        <begin position="31"/>
        <end position="364"/>
    </location>
</feature>
<dbReference type="Pfam" id="PF03401">
    <property type="entry name" value="TctC"/>
    <property type="match status" value="1"/>
</dbReference>